<dbReference type="RefSeq" id="WP_070352104.1">
    <property type="nucleotide sequence ID" value="NZ_CP043474.1"/>
</dbReference>
<dbReference type="Proteomes" id="UP000178953">
    <property type="component" value="Unassembled WGS sequence"/>
</dbReference>
<keyword evidence="1" id="KW-0472">Membrane</keyword>
<evidence type="ECO:0000313" key="3">
    <source>
        <dbReference type="Proteomes" id="UP000178953"/>
    </source>
</evidence>
<gene>
    <name evidence="2" type="ORF">BEL07_05565</name>
</gene>
<organism evidence="2 3">
    <name type="scientific">Mycolicibacterium grossiae</name>
    <dbReference type="NCBI Taxonomy" id="1552759"/>
    <lineage>
        <taxon>Bacteria</taxon>
        <taxon>Bacillati</taxon>
        <taxon>Actinomycetota</taxon>
        <taxon>Actinomycetes</taxon>
        <taxon>Mycobacteriales</taxon>
        <taxon>Mycobacteriaceae</taxon>
        <taxon>Mycolicibacterium</taxon>
    </lineage>
</organism>
<keyword evidence="1" id="KW-1133">Transmembrane helix</keyword>
<dbReference type="AlphaFoldDB" id="A0A1E8Q8U8"/>
<feature type="transmembrane region" description="Helical" evidence="1">
    <location>
        <begin position="55"/>
        <end position="76"/>
    </location>
</feature>
<evidence type="ECO:0000256" key="1">
    <source>
        <dbReference type="SAM" id="Phobius"/>
    </source>
</evidence>
<reference evidence="2 3" key="1">
    <citation type="submission" date="2016-09" db="EMBL/GenBank/DDBJ databases">
        <title>genome sequence of Mycobacterium sp. 739 SCH.</title>
        <authorList>
            <person name="Greninger A.L."/>
            <person name="Qin X."/>
            <person name="Jerome K."/>
            <person name="Vora S."/>
            <person name="Quinn K."/>
        </authorList>
    </citation>
    <scope>NUCLEOTIDE SEQUENCE [LARGE SCALE GENOMIC DNA]</scope>
    <source>
        <strain evidence="2 3">SCH</strain>
    </source>
</reference>
<dbReference type="EMBL" id="MCHX01000009">
    <property type="protein sequence ID" value="OFJ54815.1"/>
    <property type="molecule type" value="Genomic_DNA"/>
</dbReference>
<proteinExistence type="predicted"/>
<sequence>MTEKKMTPRVLPTQSPVAGEAIKDSLRWPGYVMLALALFAFAGALTGFATGDRGAALTAVGLAVLLVVAGLAWHLVERRKVRRGRLSRGTPERPEDIAPLG</sequence>
<protein>
    <recommendedName>
        <fullName evidence="4">UsfY protein</fullName>
    </recommendedName>
</protein>
<keyword evidence="3" id="KW-1185">Reference proteome</keyword>
<comment type="caution">
    <text evidence="2">The sequence shown here is derived from an EMBL/GenBank/DDBJ whole genome shotgun (WGS) entry which is preliminary data.</text>
</comment>
<accession>A0A1E8Q8U8</accession>
<evidence type="ECO:0008006" key="4">
    <source>
        <dbReference type="Google" id="ProtNLM"/>
    </source>
</evidence>
<evidence type="ECO:0000313" key="2">
    <source>
        <dbReference type="EMBL" id="OFJ54815.1"/>
    </source>
</evidence>
<feature type="transmembrane region" description="Helical" evidence="1">
    <location>
        <begin position="31"/>
        <end position="49"/>
    </location>
</feature>
<name>A0A1E8Q8U8_9MYCO</name>
<keyword evidence="1" id="KW-0812">Transmembrane</keyword>